<dbReference type="EMBL" id="CAJPEX010002416">
    <property type="protein sequence ID" value="CAG0920964.1"/>
    <property type="molecule type" value="Genomic_DNA"/>
</dbReference>
<evidence type="ECO:0000313" key="2">
    <source>
        <dbReference type="EMBL" id="CAD7280812.1"/>
    </source>
</evidence>
<accession>A0A7R9BUM1</accession>
<evidence type="ECO:0000256" key="1">
    <source>
        <dbReference type="SAM" id="MobiDB-lite"/>
    </source>
</evidence>
<feature type="region of interest" description="Disordered" evidence="1">
    <location>
        <begin position="1"/>
        <end position="34"/>
    </location>
</feature>
<keyword evidence="3" id="KW-1185">Reference proteome</keyword>
<feature type="compositionally biased region" description="Polar residues" evidence="1">
    <location>
        <begin position="15"/>
        <end position="31"/>
    </location>
</feature>
<dbReference type="EMBL" id="OA884453">
    <property type="protein sequence ID" value="CAD7280812.1"/>
    <property type="molecule type" value="Genomic_DNA"/>
</dbReference>
<sequence length="170" mass="18420">MTLRSKTESNAAVAVSSSTEYATESSKTGVQQRELIMESRSSSLRENPRRRLWALLPRLDTISDALSPISSKPAQSVESHAGLSRFQSVSAADEEIVGDEDQHGGDLETHANPNEFVPKVDDVVPQASARTTTASSSFPHGTCGIDHIPKHDGGRNVAEEPENDEPGWKR</sequence>
<organism evidence="2">
    <name type="scientific">Notodromas monacha</name>
    <dbReference type="NCBI Taxonomy" id="399045"/>
    <lineage>
        <taxon>Eukaryota</taxon>
        <taxon>Metazoa</taxon>
        <taxon>Ecdysozoa</taxon>
        <taxon>Arthropoda</taxon>
        <taxon>Crustacea</taxon>
        <taxon>Oligostraca</taxon>
        <taxon>Ostracoda</taxon>
        <taxon>Podocopa</taxon>
        <taxon>Podocopida</taxon>
        <taxon>Cypridocopina</taxon>
        <taxon>Cypridoidea</taxon>
        <taxon>Cyprididae</taxon>
        <taxon>Notodromas</taxon>
    </lineage>
</organism>
<feature type="compositionally biased region" description="Acidic residues" evidence="1">
    <location>
        <begin position="159"/>
        <end position="170"/>
    </location>
</feature>
<reference evidence="2" key="1">
    <citation type="submission" date="2020-11" db="EMBL/GenBank/DDBJ databases">
        <authorList>
            <person name="Tran Van P."/>
        </authorList>
    </citation>
    <scope>NUCLEOTIDE SEQUENCE</scope>
</reference>
<feature type="compositionally biased region" description="Basic and acidic residues" evidence="1">
    <location>
        <begin position="147"/>
        <end position="158"/>
    </location>
</feature>
<feature type="region of interest" description="Disordered" evidence="1">
    <location>
        <begin position="129"/>
        <end position="170"/>
    </location>
</feature>
<gene>
    <name evidence="2" type="ORF">NMOB1V02_LOCUS8469</name>
</gene>
<evidence type="ECO:0000313" key="3">
    <source>
        <dbReference type="Proteomes" id="UP000678499"/>
    </source>
</evidence>
<dbReference type="Proteomes" id="UP000678499">
    <property type="component" value="Unassembled WGS sequence"/>
</dbReference>
<name>A0A7R9BUM1_9CRUS</name>
<dbReference type="AlphaFoldDB" id="A0A7R9BUM1"/>
<proteinExistence type="predicted"/>
<protein>
    <submittedName>
        <fullName evidence="2">Uncharacterized protein</fullName>
    </submittedName>
</protein>